<organism evidence="1 2">
    <name type="scientific">Exobacillus caeni</name>
    <dbReference type="NCBI Taxonomy" id="2574798"/>
    <lineage>
        <taxon>Bacteria</taxon>
        <taxon>Bacillati</taxon>
        <taxon>Bacillota</taxon>
        <taxon>Bacilli</taxon>
        <taxon>Bacillales</taxon>
        <taxon>Guptibacillaceae</taxon>
        <taxon>Exobacillus</taxon>
    </lineage>
</organism>
<evidence type="ECO:0000313" key="2">
    <source>
        <dbReference type="Proteomes" id="UP000308230"/>
    </source>
</evidence>
<dbReference type="Proteomes" id="UP000308230">
    <property type="component" value="Unassembled WGS sequence"/>
</dbReference>
<sequence length="179" mass="21333">MLTEQDYCFDCMDDHRPFENLSSYYDSLKKLRIKLCAFMRSLHYAEKRNWESMSTVLLELTALQRDLLVHNVKEESGLRFVEQEGLKKMVEVLISDQRSILQSSDTLLLEGNIVDSAIGKESLFLNLFIEKSWVFIESLREYLYKERKVFLPLIDKNFSNEQKEKWNTLFLKRTRSKNE</sequence>
<gene>
    <name evidence="1" type="ORF">FCL54_08395</name>
</gene>
<proteinExistence type="predicted"/>
<reference evidence="1 2" key="1">
    <citation type="submission" date="2019-04" db="EMBL/GenBank/DDBJ databases">
        <title>Bacillus caeni sp. nov., a bacterium isolated from mangrove sediment.</title>
        <authorList>
            <person name="Huang H."/>
            <person name="Mo K."/>
            <person name="Hu Y."/>
        </authorList>
    </citation>
    <scope>NUCLEOTIDE SEQUENCE [LARGE SCALE GENOMIC DNA]</scope>
    <source>
        <strain evidence="1 2">HB172195</strain>
    </source>
</reference>
<dbReference type="RefSeq" id="WP_171016747.1">
    <property type="nucleotide sequence ID" value="NZ_SWLG01000005.1"/>
</dbReference>
<protein>
    <recommendedName>
        <fullName evidence="3">Hemerythrin-like domain-containing protein</fullName>
    </recommendedName>
</protein>
<dbReference type="AlphaFoldDB" id="A0A5R9F874"/>
<dbReference type="Gene3D" id="1.20.120.520">
    <property type="entry name" value="nmb1532 protein domain like"/>
    <property type="match status" value="1"/>
</dbReference>
<comment type="caution">
    <text evidence="1">The sequence shown here is derived from an EMBL/GenBank/DDBJ whole genome shotgun (WGS) entry which is preliminary data.</text>
</comment>
<evidence type="ECO:0000313" key="1">
    <source>
        <dbReference type="EMBL" id="TLS37828.1"/>
    </source>
</evidence>
<name>A0A5R9F874_9BACL</name>
<accession>A0A5R9F874</accession>
<evidence type="ECO:0008006" key="3">
    <source>
        <dbReference type="Google" id="ProtNLM"/>
    </source>
</evidence>
<keyword evidence="2" id="KW-1185">Reference proteome</keyword>
<dbReference type="EMBL" id="SWLG01000005">
    <property type="protein sequence ID" value="TLS37828.1"/>
    <property type="molecule type" value="Genomic_DNA"/>
</dbReference>